<dbReference type="AlphaFoldDB" id="A0AAV9KYS4"/>
<dbReference type="PRINTS" id="PR01226">
    <property type="entry name" value="EXPANSIN"/>
</dbReference>
<evidence type="ECO:0000313" key="4">
    <source>
        <dbReference type="Proteomes" id="UP001311915"/>
    </source>
</evidence>
<proteinExistence type="inferred from homology"/>
<sequence>MAANWGQINWQSNSYMNGQSLSFQVSTSDGRTIKSYNVAPPNWQFAQTFEGVQF</sequence>
<comment type="subcellular location">
    <subcellularLocation>
        <location evidence="1">Secreted</location>
        <location evidence="1">Cell wall</location>
    </subcellularLocation>
    <subcellularLocation>
        <location evidence="1">Membrane</location>
        <topology evidence="1">Peripheral membrane protein</topology>
    </subcellularLocation>
</comment>
<dbReference type="InterPro" id="IPR002963">
    <property type="entry name" value="Expansin"/>
</dbReference>
<dbReference type="Gene3D" id="2.60.40.760">
    <property type="entry name" value="Expansin, cellulose-binding-like domain"/>
    <property type="match status" value="1"/>
</dbReference>
<keyword evidence="1" id="KW-0134">Cell wall</keyword>
<dbReference type="EMBL" id="JAWPEI010000008">
    <property type="protein sequence ID" value="KAK4718323.1"/>
    <property type="molecule type" value="Genomic_DNA"/>
</dbReference>
<keyword evidence="1" id="KW-0961">Cell wall biogenesis/degradation</keyword>
<comment type="similarity">
    <text evidence="1">Belongs to the expansin family. Expansin A subfamily.</text>
</comment>
<keyword evidence="1" id="KW-0964">Secreted</keyword>
<dbReference type="Proteomes" id="UP001311915">
    <property type="component" value="Unassembled WGS sequence"/>
</dbReference>
<dbReference type="Pfam" id="PF01357">
    <property type="entry name" value="Expansin_C"/>
    <property type="match status" value="1"/>
</dbReference>
<dbReference type="InterPro" id="IPR036749">
    <property type="entry name" value="Expansin_CBD_sf"/>
</dbReference>
<evidence type="ECO:0000256" key="1">
    <source>
        <dbReference type="RuleBase" id="RU365023"/>
    </source>
</evidence>
<comment type="function">
    <text evidence="1">Causes loosening and extension of plant cell walls by disrupting non-covalent bonding between cellulose microfibrils and matrix glucans. No enzymatic activity has been found.</text>
</comment>
<dbReference type="GO" id="GO:0016020">
    <property type="term" value="C:membrane"/>
    <property type="evidence" value="ECO:0007669"/>
    <property type="project" value="UniProtKB-SubCell"/>
</dbReference>
<organism evidence="3 4">
    <name type="scientific">Solanum pinnatisectum</name>
    <name type="common">tansyleaf nightshade</name>
    <dbReference type="NCBI Taxonomy" id="50273"/>
    <lineage>
        <taxon>Eukaryota</taxon>
        <taxon>Viridiplantae</taxon>
        <taxon>Streptophyta</taxon>
        <taxon>Embryophyta</taxon>
        <taxon>Tracheophyta</taxon>
        <taxon>Spermatophyta</taxon>
        <taxon>Magnoliopsida</taxon>
        <taxon>eudicotyledons</taxon>
        <taxon>Gunneridae</taxon>
        <taxon>Pentapetalae</taxon>
        <taxon>asterids</taxon>
        <taxon>lamiids</taxon>
        <taxon>Solanales</taxon>
        <taxon>Solanaceae</taxon>
        <taxon>Solanoideae</taxon>
        <taxon>Solaneae</taxon>
        <taxon>Solanum</taxon>
    </lineage>
</organism>
<comment type="caution">
    <text evidence="3">The sequence shown here is derived from an EMBL/GenBank/DDBJ whole genome shotgun (WGS) entry which is preliminary data.</text>
</comment>
<dbReference type="SUPFAM" id="SSF49590">
    <property type="entry name" value="PHL pollen allergen"/>
    <property type="match status" value="1"/>
</dbReference>
<feature type="domain" description="Expansin-like CBD" evidence="2">
    <location>
        <begin position="1"/>
        <end position="51"/>
    </location>
</feature>
<evidence type="ECO:0000259" key="2">
    <source>
        <dbReference type="PROSITE" id="PS50843"/>
    </source>
</evidence>
<dbReference type="PROSITE" id="PS50843">
    <property type="entry name" value="EXPANSIN_CBD"/>
    <property type="match status" value="1"/>
</dbReference>
<evidence type="ECO:0000313" key="3">
    <source>
        <dbReference type="EMBL" id="KAK4718323.1"/>
    </source>
</evidence>
<dbReference type="GO" id="GO:0009664">
    <property type="term" value="P:plant-type cell wall organization"/>
    <property type="evidence" value="ECO:0007669"/>
    <property type="project" value="InterPro"/>
</dbReference>
<dbReference type="PANTHER" id="PTHR31867">
    <property type="entry name" value="EXPANSIN-A15"/>
    <property type="match status" value="1"/>
</dbReference>
<accession>A0AAV9KYS4</accession>
<reference evidence="3 4" key="1">
    <citation type="submission" date="2023-10" db="EMBL/GenBank/DDBJ databases">
        <title>Genome-Wide Identification Analysis in wild type Solanum Pinnatisectum Reveals Some Genes Defensing Phytophthora Infestans.</title>
        <authorList>
            <person name="Sun C."/>
        </authorList>
    </citation>
    <scope>NUCLEOTIDE SEQUENCE [LARGE SCALE GENOMIC DNA]</scope>
    <source>
        <strain evidence="3">LQN</strain>
        <tissue evidence="3">Leaf</tissue>
    </source>
</reference>
<gene>
    <name evidence="3" type="ORF">R3W88_016661</name>
</gene>
<dbReference type="InterPro" id="IPR007117">
    <property type="entry name" value="Expansin_CBD"/>
</dbReference>
<keyword evidence="4" id="KW-1185">Reference proteome</keyword>
<protein>
    <recommendedName>
        <fullName evidence="1">Expansin</fullName>
    </recommendedName>
</protein>
<name>A0AAV9KYS4_9SOLN</name>